<keyword evidence="3" id="KW-0479">Metal-binding</keyword>
<comment type="subcellular location">
    <subcellularLocation>
        <location evidence="1">Nucleus</location>
    </subcellularLocation>
</comment>
<dbReference type="EMBL" id="VZSK01000673">
    <property type="protein sequence ID" value="NWY67361.1"/>
    <property type="molecule type" value="Genomic_DNA"/>
</dbReference>
<dbReference type="PROSITE" id="PS50157">
    <property type="entry name" value="ZINC_FINGER_C2H2_2"/>
    <property type="match status" value="3"/>
</dbReference>
<dbReference type="GO" id="GO:0000981">
    <property type="term" value="F:DNA-binding transcription factor activity, RNA polymerase II-specific"/>
    <property type="evidence" value="ECO:0007669"/>
    <property type="project" value="TreeGrafter"/>
</dbReference>
<keyword evidence="5 9" id="KW-0863">Zinc-finger</keyword>
<comment type="caution">
    <text evidence="11">The sequence shown here is derived from an EMBL/GenBank/DDBJ whole genome shotgun (WGS) entry which is preliminary data.</text>
</comment>
<organism evidence="11 12">
    <name type="scientific">Erithacus rubecula</name>
    <name type="common">European robin</name>
    <dbReference type="NCBI Taxonomy" id="37610"/>
    <lineage>
        <taxon>Eukaryota</taxon>
        <taxon>Metazoa</taxon>
        <taxon>Chordata</taxon>
        <taxon>Craniata</taxon>
        <taxon>Vertebrata</taxon>
        <taxon>Euteleostomi</taxon>
        <taxon>Archelosauria</taxon>
        <taxon>Archosauria</taxon>
        <taxon>Dinosauria</taxon>
        <taxon>Saurischia</taxon>
        <taxon>Theropoda</taxon>
        <taxon>Coelurosauria</taxon>
        <taxon>Aves</taxon>
        <taxon>Neognathae</taxon>
        <taxon>Neoaves</taxon>
        <taxon>Telluraves</taxon>
        <taxon>Australaves</taxon>
        <taxon>Passeriformes</taxon>
        <taxon>Turdidae</taxon>
        <taxon>Erithacus</taxon>
    </lineage>
</organism>
<comment type="similarity">
    <text evidence="2">Belongs to the krueppel C2H2-type zinc-finger protein family.</text>
</comment>
<protein>
    <submittedName>
        <fullName evidence="11">ZN397 protein</fullName>
    </submittedName>
</protein>
<keyword evidence="4" id="KW-0677">Repeat</keyword>
<sequence>CEKSFSQSSNLIYHQRVHTGEKSYECGECGKGFHKSYGLICHQRMHTGQKPYECGKCGKGFTVRSCL</sequence>
<dbReference type="Proteomes" id="UP000529965">
    <property type="component" value="Unassembled WGS sequence"/>
</dbReference>
<evidence type="ECO:0000256" key="9">
    <source>
        <dbReference type="PROSITE-ProRule" id="PRU00042"/>
    </source>
</evidence>
<evidence type="ECO:0000313" key="12">
    <source>
        <dbReference type="Proteomes" id="UP000529965"/>
    </source>
</evidence>
<dbReference type="GO" id="GO:0008270">
    <property type="term" value="F:zinc ion binding"/>
    <property type="evidence" value="ECO:0007669"/>
    <property type="project" value="UniProtKB-KW"/>
</dbReference>
<gene>
    <name evidence="11" type="primary">Znf397_3</name>
    <name evidence="11" type="ORF">ERIRUB_R15128</name>
</gene>
<reference evidence="11 12" key="1">
    <citation type="submission" date="2019-09" db="EMBL/GenBank/DDBJ databases">
        <title>Bird 10,000 Genomes (B10K) Project - Family phase.</title>
        <authorList>
            <person name="Zhang G."/>
        </authorList>
    </citation>
    <scope>NUCLEOTIDE SEQUENCE [LARGE SCALE GENOMIC DNA]</scope>
    <source>
        <strain evidence="11">OUT-0015</strain>
        <tissue evidence="11">Blood</tissue>
    </source>
</reference>
<keyword evidence="6" id="KW-0862">Zinc</keyword>
<evidence type="ECO:0000256" key="3">
    <source>
        <dbReference type="ARBA" id="ARBA00022723"/>
    </source>
</evidence>
<evidence type="ECO:0000256" key="4">
    <source>
        <dbReference type="ARBA" id="ARBA00022737"/>
    </source>
</evidence>
<evidence type="ECO:0000256" key="6">
    <source>
        <dbReference type="ARBA" id="ARBA00022833"/>
    </source>
</evidence>
<evidence type="ECO:0000259" key="10">
    <source>
        <dbReference type="PROSITE" id="PS50157"/>
    </source>
</evidence>
<keyword evidence="12" id="KW-1185">Reference proteome</keyword>
<dbReference type="PROSITE" id="PS00028">
    <property type="entry name" value="ZINC_FINGER_C2H2_1"/>
    <property type="match status" value="1"/>
</dbReference>
<feature type="domain" description="C2H2-type" evidence="10">
    <location>
        <begin position="52"/>
        <end position="67"/>
    </location>
</feature>
<dbReference type="GO" id="GO:0000978">
    <property type="term" value="F:RNA polymerase II cis-regulatory region sequence-specific DNA binding"/>
    <property type="evidence" value="ECO:0007669"/>
    <property type="project" value="TreeGrafter"/>
</dbReference>
<name>A0A7K7GDP9_ERIRU</name>
<dbReference type="Pfam" id="PF00096">
    <property type="entry name" value="zf-C2H2"/>
    <property type="match status" value="2"/>
</dbReference>
<dbReference type="GO" id="GO:0005634">
    <property type="term" value="C:nucleus"/>
    <property type="evidence" value="ECO:0007669"/>
    <property type="project" value="UniProtKB-SubCell"/>
</dbReference>
<keyword evidence="7" id="KW-0238">DNA-binding</keyword>
<keyword evidence="8" id="KW-0539">Nucleus</keyword>
<dbReference type="FunFam" id="3.30.160.60:FF:000688">
    <property type="entry name" value="zinc finger protein 197 isoform X1"/>
    <property type="match status" value="1"/>
</dbReference>
<dbReference type="FunFam" id="3.30.160.60:FF:000478">
    <property type="entry name" value="Zinc finger protein 133"/>
    <property type="match status" value="1"/>
</dbReference>
<feature type="domain" description="C2H2-type" evidence="10">
    <location>
        <begin position="1"/>
        <end position="23"/>
    </location>
</feature>
<feature type="non-terminal residue" evidence="11">
    <location>
        <position position="1"/>
    </location>
</feature>
<evidence type="ECO:0000256" key="8">
    <source>
        <dbReference type="ARBA" id="ARBA00023242"/>
    </source>
</evidence>
<accession>A0A7K7GDP9</accession>
<feature type="domain" description="C2H2-type" evidence="10">
    <location>
        <begin position="24"/>
        <end position="51"/>
    </location>
</feature>
<dbReference type="FunFam" id="3.30.160.60:FF:001437">
    <property type="entry name" value="Zinc finger protein 594"/>
    <property type="match status" value="1"/>
</dbReference>
<evidence type="ECO:0000256" key="5">
    <source>
        <dbReference type="ARBA" id="ARBA00022771"/>
    </source>
</evidence>
<dbReference type="PANTHER" id="PTHR23226">
    <property type="entry name" value="ZINC FINGER AND SCAN DOMAIN-CONTAINING"/>
    <property type="match status" value="1"/>
</dbReference>
<dbReference type="PANTHER" id="PTHR23226:SF366">
    <property type="entry name" value="ZINC FINGER PROTEIN ZFP2"/>
    <property type="match status" value="1"/>
</dbReference>
<dbReference type="AlphaFoldDB" id="A0A7K7GDP9"/>
<dbReference type="InterPro" id="IPR036236">
    <property type="entry name" value="Znf_C2H2_sf"/>
</dbReference>
<feature type="non-terminal residue" evidence="11">
    <location>
        <position position="67"/>
    </location>
</feature>
<dbReference type="InterPro" id="IPR013087">
    <property type="entry name" value="Znf_C2H2_type"/>
</dbReference>
<evidence type="ECO:0000256" key="1">
    <source>
        <dbReference type="ARBA" id="ARBA00004123"/>
    </source>
</evidence>
<dbReference type="Gene3D" id="3.30.160.60">
    <property type="entry name" value="Classic Zinc Finger"/>
    <property type="match status" value="3"/>
</dbReference>
<evidence type="ECO:0000256" key="2">
    <source>
        <dbReference type="ARBA" id="ARBA00006991"/>
    </source>
</evidence>
<dbReference type="SUPFAM" id="SSF57667">
    <property type="entry name" value="beta-beta-alpha zinc fingers"/>
    <property type="match status" value="2"/>
</dbReference>
<evidence type="ECO:0000313" key="11">
    <source>
        <dbReference type="EMBL" id="NWY67361.1"/>
    </source>
</evidence>
<proteinExistence type="inferred from homology"/>
<evidence type="ECO:0000256" key="7">
    <source>
        <dbReference type="ARBA" id="ARBA00023125"/>
    </source>
</evidence>